<dbReference type="InterPro" id="IPR029025">
    <property type="entry name" value="T3SS_substrate_exporter_C"/>
</dbReference>
<evidence type="ECO:0000313" key="2">
    <source>
        <dbReference type="Proteomes" id="UP000481030"/>
    </source>
</evidence>
<name>A0A6L3VAD6_9BACI</name>
<dbReference type="SUPFAM" id="SSF160544">
    <property type="entry name" value="EscU C-terminal domain-like"/>
    <property type="match status" value="1"/>
</dbReference>
<dbReference type="Gene3D" id="3.40.1690.10">
    <property type="entry name" value="secretion proteins EscU"/>
    <property type="match status" value="1"/>
</dbReference>
<protein>
    <submittedName>
        <fullName evidence="1">Type III secretion system protein</fullName>
    </submittedName>
</protein>
<dbReference type="OrthoDB" id="5244399at2"/>
<gene>
    <name evidence="1" type="ORF">F7731_07765</name>
</gene>
<keyword evidence="2" id="KW-1185">Reference proteome</keyword>
<evidence type="ECO:0000313" key="1">
    <source>
        <dbReference type="EMBL" id="KAB2337493.1"/>
    </source>
</evidence>
<dbReference type="PANTHER" id="PTHR30531:SF12">
    <property type="entry name" value="FLAGELLAR BIOSYNTHETIC PROTEIN FLHB"/>
    <property type="match status" value="1"/>
</dbReference>
<dbReference type="Proteomes" id="UP000481030">
    <property type="component" value="Unassembled WGS sequence"/>
</dbReference>
<dbReference type="RefSeq" id="WP_151534187.1">
    <property type="nucleotide sequence ID" value="NZ_WBOS01000002.1"/>
</dbReference>
<dbReference type="PANTHER" id="PTHR30531">
    <property type="entry name" value="FLAGELLAR BIOSYNTHETIC PROTEIN FLHB"/>
    <property type="match status" value="1"/>
</dbReference>
<proteinExistence type="predicted"/>
<dbReference type="GO" id="GO:0009306">
    <property type="term" value="P:protein secretion"/>
    <property type="evidence" value="ECO:0007669"/>
    <property type="project" value="InterPro"/>
</dbReference>
<sequence>MKNEGKTIRKEAVALTYDKNGLDAPYVSAKGKGLIAENILAKAKEHDIPVQEDPSLLELLGKLNINEQIPEELYEAVAEVFAFIYKADQEAGKINFK</sequence>
<dbReference type="AlphaFoldDB" id="A0A6L3VAD6"/>
<dbReference type="EMBL" id="WBOS01000002">
    <property type="protein sequence ID" value="KAB2337493.1"/>
    <property type="molecule type" value="Genomic_DNA"/>
</dbReference>
<reference evidence="1 2" key="1">
    <citation type="journal article" date="2016" name="Antonie Van Leeuwenhoek">
        <title>Bacillus depressus sp. nov., isolated from soil of a sunflower field.</title>
        <authorList>
            <person name="Wei X."/>
            <person name="Xin D."/>
            <person name="Xin Y."/>
            <person name="Zhang H."/>
            <person name="Wang T."/>
            <person name="Zhang J."/>
        </authorList>
    </citation>
    <scope>NUCLEOTIDE SEQUENCE [LARGE SCALE GENOMIC DNA]</scope>
    <source>
        <strain evidence="1 2">BZ1</strain>
    </source>
</reference>
<dbReference type="InterPro" id="IPR006135">
    <property type="entry name" value="T3SS_substrate_exporter"/>
</dbReference>
<comment type="caution">
    <text evidence="1">The sequence shown here is derived from an EMBL/GenBank/DDBJ whole genome shotgun (WGS) entry which is preliminary data.</text>
</comment>
<dbReference type="Pfam" id="PF01312">
    <property type="entry name" value="Bac_export_2"/>
    <property type="match status" value="1"/>
</dbReference>
<dbReference type="GO" id="GO:0005886">
    <property type="term" value="C:plasma membrane"/>
    <property type="evidence" value="ECO:0007669"/>
    <property type="project" value="TreeGrafter"/>
</dbReference>
<organism evidence="1 2">
    <name type="scientific">Cytobacillus depressus</name>
    <dbReference type="NCBI Taxonomy" id="1602942"/>
    <lineage>
        <taxon>Bacteria</taxon>
        <taxon>Bacillati</taxon>
        <taxon>Bacillota</taxon>
        <taxon>Bacilli</taxon>
        <taxon>Bacillales</taxon>
        <taxon>Bacillaceae</taxon>
        <taxon>Cytobacillus</taxon>
    </lineage>
</organism>
<accession>A0A6L3VAD6</accession>